<dbReference type="EMBL" id="JAFBFI010000003">
    <property type="protein sequence ID" value="MBM7691680.1"/>
    <property type="molecule type" value="Genomic_DNA"/>
</dbReference>
<evidence type="ECO:0000313" key="1">
    <source>
        <dbReference type="EMBL" id="MBM7691680.1"/>
    </source>
</evidence>
<keyword evidence="2" id="KW-1185">Reference proteome</keyword>
<gene>
    <name evidence="1" type="ORF">JOC77_001087</name>
</gene>
<accession>A0ABS2QF69</accession>
<evidence type="ECO:0008006" key="3">
    <source>
        <dbReference type="Google" id="ProtNLM"/>
    </source>
</evidence>
<dbReference type="RefSeq" id="WP_204539644.1">
    <property type="nucleotide sequence ID" value="NZ_JAFBFI010000003.1"/>
</dbReference>
<dbReference type="Proteomes" id="UP000823486">
    <property type="component" value="Unassembled WGS sequence"/>
</dbReference>
<evidence type="ECO:0000313" key="2">
    <source>
        <dbReference type="Proteomes" id="UP000823486"/>
    </source>
</evidence>
<protein>
    <recommendedName>
        <fullName evidence="3">DUF5659 domain-containing protein</fullName>
    </recommendedName>
</protein>
<proteinExistence type="predicted"/>
<organism evidence="1 2">
    <name type="scientific">Peribacillus deserti</name>
    <dbReference type="NCBI Taxonomy" id="673318"/>
    <lineage>
        <taxon>Bacteria</taxon>
        <taxon>Bacillati</taxon>
        <taxon>Bacillota</taxon>
        <taxon>Bacilli</taxon>
        <taxon>Bacillales</taxon>
        <taxon>Bacillaceae</taxon>
        <taxon>Peribacillus</taxon>
    </lineage>
</organism>
<sequence length="82" mass="9789">MTKADVMDVIKNEKLEDYNWFDDHNIKQDEVGIRTDGNTWLVYTSDERANPISEKQFDSESEALDNFIKRLRAKNKFKKLYK</sequence>
<reference evidence="1 2" key="1">
    <citation type="submission" date="2021-01" db="EMBL/GenBank/DDBJ databases">
        <title>Genomic Encyclopedia of Type Strains, Phase IV (KMG-IV): sequencing the most valuable type-strain genomes for metagenomic binning, comparative biology and taxonomic classification.</title>
        <authorList>
            <person name="Goeker M."/>
        </authorList>
    </citation>
    <scope>NUCLEOTIDE SEQUENCE [LARGE SCALE GENOMIC DNA]</scope>
    <source>
        <strain evidence="1 2">DSM 105482</strain>
    </source>
</reference>
<comment type="caution">
    <text evidence="1">The sequence shown here is derived from an EMBL/GenBank/DDBJ whole genome shotgun (WGS) entry which is preliminary data.</text>
</comment>
<name>A0ABS2QF69_9BACI</name>